<evidence type="ECO:0000313" key="1">
    <source>
        <dbReference type="EMBL" id="KAK4741964.1"/>
    </source>
</evidence>
<name>A0AAN7GHV5_9MYRT</name>
<keyword evidence="2" id="KW-1185">Reference proteome</keyword>
<reference evidence="1 2" key="1">
    <citation type="journal article" date="2023" name="Hortic Res">
        <title>Pangenome of water caltrop reveals structural variations and asymmetric subgenome divergence after allopolyploidization.</title>
        <authorList>
            <person name="Zhang X."/>
            <person name="Chen Y."/>
            <person name="Wang L."/>
            <person name="Yuan Y."/>
            <person name="Fang M."/>
            <person name="Shi L."/>
            <person name="Lu R."/>
            <person name="Comes H.P."/>
            <person name="Ma Y."/>
            <person name="Chen Y."/>
            <person name="Huang G."/>
            <person name="Zhou Y."/>
            <person name="Zheng Z."/>
            <person name="Qiu Y."/>
        </authorList>
    </citation>
    <scope>NUCLEOTIDE SEQUENCE [LARGE SCALE GENOMIC DNA]</scope>
    <source>
        <tissue evidence="1">Roots</tissue>
    </source>
</reference>
<dbReference type="Proteomes" id="UP001345219">
    <property type="component" value="Chromosome 19"/>
</dbReference>
<accession>A0AAN7GHV5</accession>
<dbReference type="EMBL" id="JAXIOK010000024">
    <property type="protein sequence ID" value="KAK4741964.1"/>
    <property type="molecule type" value="Genomic_DNA"/>
</dbReference>
<organism evidence="1 2">
    <name type="scientific">Trapa incisa</name>
    <dbReference type="NCBI Taxonomy" id="236973"/>
    <lineage>
        <taxon>Eukaryota</taxon>
        <taxon>Viridiplantae</taxon>
        <taxon>Streptophyta</taxon>
        <taxon>Embryophyta</taxon>
        <taxon>Tracheophyta</taxon>
        <taxon>Spermatophyta</taxon>
        <taxon>Magnoliopsida</taxon>
        <taxon>eudicotyledons</taxon>
        <taxon>Gunneridae</taxon>
        <taxon>Pentapetalae</taxon>
        <taxon>rosids</taxon>
        <taxon>malvids</taxon>
        <taxon>Myrtales</taxon>
        <taxon>Lythraceae</taxon>
        <taxon>Trapa</taxon>
    </lineage>
</organism>
<gene>
    <name evidence="1" type="ORF">SAY87_025552</name>
</gene>
<proteinExistence type="predicted"/>
<comment type="caution">
    <text evidence="1">The sequence shown here is derived from an EMBL/GenBank/DDBJ whole genome shotgun (WGS) entry which is preliminary data.</text>
</comment>
<sequence>MPSCFVVFDCLNCSAFIDRLQFCVLDTSPSNTLFPCDKHRIYALNCCQLHSVIVLSFRCNIQRNLCHKPVHFHCFLSSRYDTQEIHMMFSKECAPRDSLEQSVHMLKQWLQSYLQAEAQLLNSS</sequence>
<dbReference type="AlphaFoldDB" id="A0AAN7GHV5"/>
<protein>
    <submittedName>
        <fullName evidence="1">Uncharacterized protein</fullName>
    </submittedName>
</protein>
<evidence type="ECO:0000313" key="2">
    <source>
        <dbReference type="Proteomes" id="UP001345219"/>
    </source>
</evidence>